<evidence type="ECO:0000256" key="1">
    <source>
        <dbReference type="ARBA" id="ARBA00010458"/>
    </source>
</evidence>
<dbReference type="GO" id="GO:0006637">
    <property type="term" value="P:acyl-CoA metabolic process"/>
    <property type="evidence" value="ECO:0007669"/>
    <property type="project" value="TreeGrafter"/>
</dbReference>
<dbReference type="EMBL" id="CP000555">
    <property type="protein sequence ID" value="ABM93400.1"/>
    <property type="molecule type" value="Genomic_DNA"/>
</dbReference>
<accession>A2SCW1</accession>
<dbReference type="GO" id="GO:0052816">
    <property type="term" value="F:long-chain fatty acyl-CoA hydrolase activity"/>
    <property type="evidence" value="ECO:0007669"/>
    <property type="project" value="TreeGrafter"/>
</dbReference>
<keyword evidence="6" id="KW-1185">Reference proteome</keyword>
<evidence type="ECO:0000313" key="5">
    <source>
        <dbReference type="EMBL" id="ABM93400.1"/>
    </source>
</evidence>
<evidence type="ECO:0000313" key="6">
    <source>
        <dbReference type="Proteomes" id="UP000000366"/>
    </source>
</evidence>
<dbReference type="Proteomes" id="UP000000366">
    <property type="component" value="Chromosome"/>
</dbReference>
<dbReference type="InterPro" id="IPR040170">
    <property type="entry name" value="Cytosol_ACT"/>
</dbReference>
<dbReference type="HOGENOM" id="CLU_050164_2_0_4"/>
<dbReference type="GO" id="GO:0009062">
    <property type="term" value="P:fatty acid catabolic process"/>
    <property type="evidence" value="ECO:0007669"/>
    <property type="project" value="TreeGrafter"/>
</dbReference>
<dbReference type="GO" id="GO:0005829">
    <property type="term" value="C:cytosol"/>
    <property type="evidence" value="ECO:0007669"/>
    <property type="project" value="TreeGrafter"/>
</dbReference>
<sequence>MNDSPHHQPNQLGANLTQVDPDLVLVLRVMPMPADANPNGDIFGGWIMAQVDLAGAVLPARVARGRIVTVAVNQFVFKQPVSVGDLLSFYARVERIGRTSVTVHVVVYAERNPADPVVVKVTEANLTYVAINMDGSPREIPRS</sequence>
<dbReference type="PANTHER" id="PTHR11049:SF5">
    <property type="entry name" value="ACYL-COA THIOESTER HYDROLASE YCIA"/>
    <property type="match status" value="1"/>
</dbReference>
<dbReference type="InterPro" id="IPR006683">
    <property type="entry name" value="Thioestr_dom"/>
</dbReference>
<protein>
    <submittedName>
        <fullName evidence="5">Acyl-CoA hydrolase-like protein</fullName>
        <ecNumber evidence="5">3.1.2.-</ecNumber>
    </submittedName>
</protein>
<dbReference type="InterPro" id="IPR033120">
    <property type="entry name" value="HOTDOG_ACOT"/>
</dbReference>
<name>A2SCW1_METPP</name>
<dbReference type="RefSeq" id="WP_011828038.1">
    <property type="nucleotide sequence ID" value="NC_008825.1"/>
</dbReference>
<dbReference type="STRING" id="420662.Mpe_A0438"/>
<proteinExistence type="inferred from homology"/>
<dbReference type="Pfam" id="PF03061">
    <property type="entry name" value="4HBT"/>
    <property type="match status" value="1"/>
</dbReference>
<dbReference type="PROSITE" id="PS51770">
    <property type="entry name" value="HOTDOG_ACOT"/>
    <property type="match status" value="1"/>
</dbReference>
<dbReference type="Gene3D" id="3.10.129.10">
    <property type="entry name" value="Hotdog Thioesterase"/>
    <property type="match status" value="1"/>
</dbReference>
<feature type="domain" description="HotDog ACOT-type" evidence="4">
    <location>
        <begin position="21"/>
        <end position="134"/>
    </location>
</feature>
<organism evidence="5 6">
    <name type="scientific">Methylibium petroleiphilum (strain ATCC BAA-1232 / LMG 22953 / PM1)</name>
    <dbReference type="NCBI Taxonomy" id="420662"/>
    <lineage>
        <taxon>Bacteria</taxon>
        <taxon>Pseudomonadati</taxon>
        <taxon>Pseudomonadota</taxon>
        <taxon>Betaproteobacteria</taxon>
        <taxon>Burkholderiales</taxon>
        <taxon>Sphaerotilaceae</taxon>
        <taxon>Methylibium</taxon>
    </lineage>
</organism>
<evidence type="ECO:0000259" key="4">
    <source>
        <dbReference type="PROSITE" id="PS51770"/>
    </source>
</evidence>
<dbReference type="EC" id="3.1.2.-" evidence="5"/>
<dbReference type="eggNOG" id="COG1607">
    <property type="taxonomic scope" value="Bacteria"/>
</dbReference>
<keyword evidence="2 3" id="KW-0378">Hydrolase</keyword>
<comment type="similarity">
    <text evidence="1">Belongs to the acyl coenzyme A hydrolase family.</text>
</comment>
<dbReference type="InterPro" id="IPR029069">
    <property type="entry name" value="HotDog_dom_sf"/>
</dbReference>
<reference evidence="5 6" key="1">
    <citation type="journal article" date="2007" name="J. Bacteriol.">
        <title>Whole-genome analysis of the methyl tert-butyl ether-degrading beta-proteobacterium Methylibium petroleiphilum PM1.</title>
        <authorList>
            <person name="Kane S.R."/>
            <person name="Chakicherla A.Y."/>
            <person name="Chain P.S.G."/>
            <person name="Schmidt R."/>
            <person name="Shin M.W."/>
            <person name="Legler T.C."/>
            <person name="Scow K.M."/>
            <person name="Larimer F.W."/>
            <person name="Lucas S.M."/>
            <person name="Richardson P.M."/>
            <person name="Hristova K.R."/>
        </authorList>
    </citation>
    <scope>NUCLEOTIDE SEQUENCE [LARGE SCALE GENOMIC DNA]</scope>
    <source>
        <strain evidence="6">ATCC BAA-1232 / LMG 22953 / PM1</strain>
    </source>
</reference>
<dbReference type="CDD" id="cd03442">
    <property type="entry name" value="BFIT_BACH"/>
    <property type="match status" value="1"/>
</dbReference>
<gene>
    <name evidence="5" type="ordered locus">Mpe_A0438</name>
</gene>
<dbReference type="KEGG" id="mpt:Mpe_A0438"/>
<dbReference type="AlphaFoldDB" id="A2SCW1"/>
<evidence type="ECO:0000256" key="2">
    <source>
        <dbReference type="ARBA" id="ARBA00022801"/>
    </source>
</evidence>
<evidence type="ECO:0000256" key="3">
    <source>
        <dbReference type="PROSITE-ProRule" id="PRU01106"/>
    </source>
</evidence>
<dbReference type="PANTHER" id="PTHR11049">
    <property type="entry name" value="ACYL COENZYME A THIOESTER HYDROLASE"/>
    <property type="match status" value="1"/>
</dbReference>
<dbReference type="SUPFAM" id="SSF54637">
    <property type="entry name" value="Thioesterase/thiol ester dehydrase-isomerase"/>
    <property type="match status" value="1"/>
</dbReference>